<keyword evidence="6" id="KW-1185">Reference proteome</keyword>
<dbReference type="Pfam" id="PF13439">
    <property type="entry name" value="Glyco_transf_4"/>
    <property type="match status" value="1"/>
</dbReference>
<sequence>MPEPAPAPPVAVLVHNDAANDSRVLKESASLRAAGMDVRIIAVERRLKGHAAGITQLAGGIALERVPEFALERIAPQLTRLTRRGRDAGAAEPAPASADASSSSAPARPRCLAARVSARARRAGTAVAGDLGRRAYRTIELGTFWWRSARAARGFAPDVIHANDTNTLVPAFAVQLLARREGRRVRIVFDSHELWRHRNVGERRLLAPLLEALIEHIAVPRADAVITVSPSIADWLQRTYDLRSRPLLVRNVPAAGPLPERAAGVLRERAGLAEDDLVIAYGGRLTTARGIEETIAALPHLPARVHFVLLGYGEADYERSVLAAARAAGVADRVHLVGAVAPAEVSAALADGDVAVVHVQPVCLSYRFALPNKLFESIRAGLPIAAADLPDMRAVVEELGVGEVFEGSDPVELAAALQRILAAPEVYRRRAREAAPGLTWEAEAAGLLEAYRLVLAGEDA</sequence>
<dbReference type="PANTHER" id="PTHR12526">
    <property type="entry name" value="GLYCOSYLTRANSFERASE"/>
    <property type="match status" value="1"/>
</dbReference>
<proteinExistence type="predicted"/>
<dbReference type="InterPro" id="IPR028098">
    <property type="entry name" value="Glyco_trans_4-like_N"/>
</dbReference>
<protein>
    <submittedName>
        <fullName evidence="5">Glycosyltransferase</fullName>
    </submittedName>
</protein>
<keyword evidence="2" id="KW-0808">Transferase</keyword>
<evidence type="ECO:0000259" key="4">
    <source>
        <dbReference type="Pfam" id="PF13439"/>
    </source>
</evidence>
<feature type="domain" description="Glycosyltransferase subfamily 4-like N-terminal" evidence="4">
    <location>
        <begin position="122"/>
        <end position="246"/>
    </location>
</feature>
<dbReference type="PANTHER" id="PTHR12526:SF600">
    <property type="entry name" value="GLYCOSYL TRANSFERASE GROUP 1"/>
    <property type="match status" value="1"/>
</dbReference>
<dbReference type="Proteomes" id="UP000612352">
    <property type="component" value="Unassembled WGS sequence"/>
</dbReference>
<keyword evidence="1" id="KW-0328">Glycosyltransferase</keyword>
<accession>A0ABS1BBX2</accession>
<comment type="caution">
    <text evidence="5">The sequence shown here is derived from an EMBL/GenBank/DDBJ whole genome shotgun (WGS) entry which is preliminary data.</text>
</comment>
<dbReference type="RefSeq" id="WP_200503065.1">
    <property type="nucleotide sequence ID" value="NZ_JAEDAJ010000007.1"/>
</dbReference>
<evidence type="ECO:0000256" key="2">
    <source>
        <dbReference type="ARBA" id="ARBA00022679"/>
    </source>
</evidence>
<reference evidence="5 6" key="1">
    <citation type="submission" date="2020-12" db="EMBL/GenBank/DDBJ databases">
        <title>Brachybacterium sp. MASK1Z-5, whole genome shotgun sequence.</title>
        <authorList>
            <person name="Tuo L."/>
        </authorList>
    </citation>
    <scope>NUCLEOTIDE SEQUENCE [LARGE SCALE GENOMIC DNA]</scope>
    <source>
        <strain evidence="5 6">MASK1Z-5</strain>
    </source>
</reference>
<feature type="region of interest" description="Disordered" evidence="3">
    <location>
        <begin position="82"/>
        <end position="106"/>
    </location>
</feature>
<feature type="compositionally biased region" description="Low complexity" evidence="3">
    <location>
        <begin position="90"/>
        <end position="106"/>
    </location>
</feature>
<evidence type="ECO:0000256" key="3">
    <source>
        <dbReference type="SAM" id="MobiDB-lite"/>
    </source>
</evidence>
<gene>
    <name evidence="5" type="ORF">I8D64_12220</name>
</gene>
<organism evidence="5 6">
    <name type="scientific">Brachybacterium halotolerans</name>
    <dbReference type="NCBI Taxonomy" id="2795215"/>
    <lineage>
        <taxon>Bacteria</taxon>
        <taxon>Bacillati</taxon>
        <taxon>Actinomycetota</taxon>
        <taxon>Actinomycetes</taxon>
        <taxon>Micrococcales</taxon>
        <taxon>Dermabacteraceae</taxon>
        <taxon>Brachybacterium</taxon>
    </lineage>
</organism>
<dbReference type="SUPFAM" id="SSF53756">
    <property type="entry name" value="UDP-Glycosyltransferase/glycogen phosphorylase"/>
    <property type="match status" value="1"/>
</dbReference>
<evidence type="ECO:0000313" key="5">
    <source>
        <dbReference type="EMBL" id="MBK0332161.1"/>
    </source>
</evidence>
<evidence type="ECO:0000313" key="6">
    <source>
        <dbReference type="Proteomes" id="UP000612352"/>
    </source>
</evidence>
<dbReference type="Gene3D" id="3.40.50.2000">
    <property type="entry name" value="Glycogen Phosphorylase B"/>
    <property type="match status" value="2"/>
</dbReference>
<dbReference type="EMBL" id="JAEDAJ010000007">
    <property type="protein sequence ID" value="MBK0332161.1"/>
    <property type="molecule type" value="Genomic_DNA"/>
</dbReference>
<dbReference type="Pfam" id="PF13692">
    <property type="entry name" value="Glyco_trans_1_4"/>
    <property type="match status" value="1"/>
</dbReference>
<evidence type="ECO:0000256" key="1">
    <source>
        <dbReference type="ARBA" id="ARBA00022676"/>
    </source>
</evidence>
<name>A0ABS1BBX2_9MICO</name>